<evidence type="ECO:0000313" key="5">
    <source>
        <dbReference type="EMBL" id="VAI58925.1"/>
    </source>
</evidence>
<evidence type="ECO:0000259" key="4">
    <source>
        <dbReference type="PROSITE" id="PS50004"/>
    </source>
</evidence>
<dbReference type="PANTHER" id="PTHR46502:SF1">
    <property type="entry name" value="OS02G0640000 PROTEIN"/>
    <property type="match status" value="1"/>
</dbReference>
<accession>A0A9R0YQZ0</accession>
<dbReference type="InterPro" id="IPR035892">
    <property type="entry name" value="C2_domain_sf"/>
</dbReference>
<feature type="domain" description="C2" evidence="4">
    <location>
        <begin position="58"/>
        <end position="174"/>
    </location>
</feature>
<dbReference type="AlphaFoldDB" id="A0A9R0YQZ0"/>
<protein>
    <recommendedName>
        <fullName evidence="4">C2 domain-containing protein</fullName>
    </recommendedName>
</protein>
<keyword evidence="6" id="KW-1185">Reference proteome</keyword>
<dbReference type="Proteomes" id="UP000324705">
    <property type="component" value="Chromosome 6B"/>
</dbReference>
<dbReference type="GO" id="GO:0046872">
    <property type="term" value="F:metal ion binding"/>
    <property type="evidence" value="ECO:0007669"/>
    <property type="project" value="UniProtKB-KW"/>
</dbReference>
<sequence>MAKMTWCVEETPNRNWRARTEESPSHATPPQFPCESRGRKRERRSHIRICILPLNSTARSRHRQDSGGRESMVHGTLEVLLVGAKGLENTDYLCNMDPYALLKCRSQEQRSSIASGKGSNPEWNESFVFTVSDHATELVIKLMDSDSGTSDDFVGEATIPLEAVYTEGSIPPTVYNVVKGEHYCGEIKVGLTFTPEDTRQRGLPEDFGGWKQSH</sequence>
<dbReference type="SMART" id="SM00239">
    <property type="entry name" value="C2"/>
    <property type="match status" value="1"/>
</dbReference>
<dbReference type="SUPFAM" id="SSF49562">
    <property type="entry name" value="C2 domain (Calcium/lipid-binding domain, CaLB)"/>
    <property type="match status" value="1"/>
</dbReference>
<dbReference type="EMBL" id="LT934122">
    <property type="protein sequence ID" value="VAI58925.1"/>
    <property type="molecule type" value="Genomic_DNA"/>
</dbReference>
<dbReference type="Pfam" id="PF00168">
    <property type="entry name" value="C2"/>
    <property type="match status" value="1"/>
</dbReference>
<feature type="region of interest" description="Disordered" evidence="3">
    <location>
        <begin position="15"/>
        <end position="40"/>
    </location>
</feature>
<keyword evidence="1" id="KW-0479">Metal-binding</keyword>
<evidence type="ECO:0000256" key="1">
    <source>
        <dbReference type="ARBA" id="ARBA00022723"/>
    </source>
</evidence>
<dbReference type="PANTHER" id="PTHR46502">
    <property type="entry name" value="C2 DOMAIN-CONTAINING"/>
    <property type="match status" value="1"/>
</dbReference>
<proteinExistence type="predicted"/>
<reference evidence="5 6" key="1">
    <citation type="submission" date="2017-09" db="EMBL/GenBank/DDBJ databases">
        <authorList>
            <consortium name="International Durum Wheat Genome Sequencing Consortium (IDWGSC)"/>
            <person name="Milanesi L."/>
        </authorList>
    </citation>
    <scope>NUCLEOTIDE SEQUENCE [LARGE SCALE GENOMIC DNA]</scope>
    <source>
        <strain evidence="6">cv. Svevo</strain>
    </source>
</reference>
<gene>
    <name evidence="5" type="ORF">TRITD_6Bv1G138350</name>
</gene>
<name>A0A9R0YQZ0_TRITD</name>
<dbReference type="PROSITE" id="PS50004">
    <property type="entry name" value="C2"/>
    <property type="match status" value="1"/>
</dbReference>
<organism evidence="5 6">
    <name type="scientific">Triticum turgidum subsp. durum</name>
    <name type="common">Durum wheat</name>
    <name type="synonym">Triticum durum</name>
    <dbReference type="NCBI Taxonomy" id="4567"/>
    <lineage>
        <taxon>Eukaryota</taxon>
        <taxon>Viridiplantae</taxon>
        <taxon>Streptophyta</taxon>
        <taxon>Embryophyta</taxon>
        <taxon>Tracheophyta</taxon>
        <taxon>Spermatophyta</taxon>
        <taxon>Magnoliopsida</taxon>
        <taxon>Liliopsida</taxon>
        <taxon>Poales</taxon>
        <taxon>Poaceae</taxon>
        <taxon>BOP clade</taxon>
        <taxon>Pooideae</taxon>
        <taxon>Triticodae</taxon>
        <taxon>Triticeae</taxon>
        <taxon>Triticinae</taxon>
        <taxon>Triticum</taxon>
    </lineage>
</organism>
<dbReference type="InterPro" id="IPR000008">
    <property type="entry name" value="C2_dom"/>
</dbReference>
<evidence type="ECO:0000256" key="2">
    <source>
        <dbReference type="ARBA" id="ARBA00022837"/>
    </source>
</evidence>
<evidence type="ECO:0000313" key="6">
    <source>
        <dbReference type="Proteomes" id="UP000324705"/>
    </source>
</evidence>
<dbReference type="Gramene" id="TRITD6Bv1G138350.1">
    <property type="protein sequence ID" value="TRITD6Bv1G138350.1"/>
    <property type="gene ID" value="TRITD6Bv1G138350"/>
</dbReference>
<evidence type="ECO:0000256" key="3">
    <source>
        <dbReference type="SAM" id="MobiDB-lite"/>
    </source>
</evidence>
<keyword evidence="2" id="KW-0106">Calcium</keyword>
<dbReference type="Gene3D" id="2.60.40.150">
    <property type="entry name" value="C2 domain"/>
    <property type="match status" value="1"/>
</dbReference>